<evidence type="ECO:0000313" key="3">
    <source>
        <dbReference type="EMBL" id="MEK8049308.1"/>
    </source>
</evidence>
<organism evidence="3 4">
    <name type="scientific">Pseudaquabacterium inlustre</name>
    <dbReference type="NCBI Taxonomy" id="2984192"/>
    <lineage>
        <taxon>Bacteria</taxon>
        <taxon>Pseudomonadati</taxon>
        <taxon>Pseudomonadota</taxon>
        <taxon>Betaproteobacteria</taxon>
        <taxon>Burkholderiales</taxon>
        <taxon>Sphaerotilaceae</taxon>
        <taxon>Pseudaquabacterium</taxon>
    </lineage>
</organism>
<keyword evidence="2" id="KW-1133">Transmembrane helix</keyword>
<dbReference type="RefSeq" id="WP_341408978.1">
    <property type="nucleotide sequence ID" value="NZ_JBBUTH010000001.1"/>
</dbReference>
<evidence type="ECO:0008006" key="5">
    <source>
        <dbReference type="Google" id="ProtNLM"/>
    </source>
</evidence>
<proteinExistence type="predicted"/>
<keyword evidence="4" id="KW-1185">Reference proteome</keyword>
<comment type="caution">
    <text evidence="3">The sequence shown here is derived from an EMBL/GenBank/DDBJ whole genome shotgun (WGS) entry which is preliminary data.</text>
</comment>
<feature type="transmembrane region" description="Helical" evidence="2">
    <location>
        <begin position="20"/>
        <end position="45"/>
    </location>
</feature>
<accession>A0ABU9CC26</accession>
<protein>
    <recommendedName>
        <fullName evidence="5">OmpA-like domain-containing protein</fullName>
    </recommendedName>
</protein>
<dbReference type="Proteomes" id="UP001365405">
    <property type="component" value="Unassembled WGS sequence"/>
</dbReference>
<evidence type="ECO:0000256" key="2">
    <source>
        <dbReference type="SAM" id="Phobius"/>
    </source>
</evidence>
<feature type="region of interest" description="Disordered" evidence="1">
    <location>
        <begin position="61"/>
        <end position="80"/>
    </location>
</feature>
<name>A0ABU9CC26_9BURK</name>
<dbReference type="EMBL" id="JBBUTH010000001">
    <property type="protein sequence ID" value="MEK8049308.1"/>
    <property type="molecule type" value="Genomic_DNA"/>
</dbReference>
<gene>
    <name evidence="3" type="ORF">AACH10_03560</name>
</gene>
<evidence type="ECO:0000256" key="1">
    <source>
        <dbReference type="SAM" id="MobiDB-lite"/>
    </source>
</evidence>
<evidence type="ECO:0000313" key="4">
    <source>
        <dbReference type="Proteomes" id="UP001365405"/>
    </source>
</evidence>
<reference evidence="3 4" key="1">
    <citation type="submission" date="2024-04" db="EMBL/GenBank/DDBJ databases">
        <title>Novel species of the genus Ideonella isolated from streams.</title>
        <authorList>
            <person name="Lu H."/>
        </authorList>
    </citation>
    <scope>NUCLEOTIDE SEQUENCE [LARGE SCALE GENOMIC DNA]</scope>
    <source>
        <strain evidence="3 4">DXS22W</strain>
    </source>
</reference>
<keyword evidence="2" id="KW-0472">Membrane</keyword>
<sequence>MAGGGSSGVNAYWPGFVDALTNVVIAMIFVVVALAISLTFAAQLMGKKLAERLMQEQAARVAASAPAAPPPPGDQAADGDASAVAGRTLIAVKGNERAAGTVAARVRTGQNLLQLTYAPGALTLDDEAAQRLRAALQPPAGGAGQRSVEVVASGPQMSSSDNQRAAYVRVMAVRNQLLELGYAAERIQVRIDTQRDAAEPQVRLVIKE</sequence>
<keyword evidence="2" id="KW-0812">Transmembrane</keyword>